<keyword evidence="2" id="KW-1185">Reference proteome</keyword>
<feature type="non-terminal residue" evidence="1">
    <location>
        <position position="1"/>
    </location>
</feature>
<organism evidence="1 2">
    <name type="scientific">Staurois parvus</name>
    <dbReference type="NCBI Taxonomy" id="386267"/>
    <lineage>
        <taxon>Eukaryota</taxon>
        <taxon>Metazoa</taxon>
        <taxon>Chordata</taxon>
        <taxon>Craniata</taxon>
        <taxon>Vertebrata</taxon>
        <taxon>Euteleostomi</taxon>
        <taxon>Amphibia</taxon>
        <taxon>Batrachia</taxon>
        <taxon>Anura</taxon>
        <taxon>Neobatrachia</taxon>
        <taxon>Ranoidea</taxon>
        <taxon>Ranidae</taxon>
        <taxon>Staurois</taxon>
    </lineage>
</organism>
<evidence type="ECO:0000313" key="2">
    <source>
        <dbReference type="Proteomes" id="UP001162483"/>
    </source>
</evidence>
<dbReference type="EMBL" id="CATNWA010004942">
    <property type="protein sequence ID" value="CAI9548971.1"/>
    <property type="molecule type" value="Genomic_DNA"/>
</dbReference>
<gene>
    <name evidence="1" type="ORF">SPARVUS_LOCUS3261687</name>
</gene>
<sequence length="102" mass="11031">PAVSPVSASQQCHLSVLPSSATCQCPSVAAYQCIISASSTMPTMPASSVLPICAASSMPISAAYSWNLTNAHQRRNITCLQNFIIEAKKTFYVFNFLLFFHL</sequence>
<accession>A0ABN9BNV0</accession>
<dbReference type="Proteomes" id="UP001162483">
    <property type="component" value="Unassembled WGS sequence"/>
</dbReference>
<protein>
    <submittedName>
        <fullName evidence="1">Uncharacterized protein</fullName>
    </submittedName>
</protein>
<evidence type="ECO:0000313" key="1">
    <source>
        <dbReference type="EMBL" id="CAI9548971.1"/>
    </source>
</evidence>
<reference evidence="1" key="1">
    <citation type="submission" date="2023-05" db="EMBL/GenBank/DDBJ databases">
        <authorList>
            <person name="Stuckert A."/>
        </authorList>
    </citation>
    <scope>NUCLEOTIDE SEQUENCE</scope>
</reference>
<name>A0ABN9BNV0_9NEOB</name>
<comment type="caution">
    <text evidence="1">The sequence shown here is derived from an EMBL/GenBank/DDBJ whole genome shotgun (WGS) entry which is preliminary data.</text>
</comment>
<proteinExistence type="predicted"/>